<reference evidence="4" key="2">
    <citation type="submission" date="2016-11" db="EMBL/GenBank/DDBJ databases">
        <authorList>
            <person name="Jaros S."/>
            <person name="Januszkiewicz K."/>
            <person name="Wedrychowicz H."/>
        </authorList>
    </citation>
    <scope>NUCLEOTIDE SEQUENCE [LARGE SCALE GENOMIC DNA]</scope>
    <source>
        <strain evidence="4">DSM 19859</strain>
    </source>
</reference>
<dbReference type="EMBL" id="QOVN01000002">
    <property type="protein sequence ID" value="RXG30489.1"/>
    <property type="molecule type" value="Genomic_DNA"/>
</dbReference>
<evidence type="ECO:0000313" key="4">
    <source>
        <dbReference type="EMBL" id="SHI07223.1"/>
    </source>
</evidence>
<accession>A0A1M5Y6V5</accession>
<gene>
    <name evidence="3" type="ORF">DSM01_1239</name>
    <name evidence="4" type="ORF">SAMN04487999_1945</name>
</gene>
<keyword evidence="1" id="KW-0732">Signal</keyword>
<evidence type="ECO:0000259" key="2">
    <source>
        <dbReference type="Pfam" id="PF18962"/>
    </source>
</evidence>
<dbReference type="Gene3D" id="2.60.40.420">
    <property type="entry name" value="Cupredoxins - blue copper proteins"/>
    <property type="match status" value="1"/>
</dbReference>
<evidence type="ECO:0000313" key="6">
    <source>
        <dbReference type="Proteomes" id="UP000290037"/>
    </source>
</evidence>
<dbReference type="Proteomes" id="UP000184240">
    <property type="component" value="Unassembled WGS sequence"/>
</dbReference>
<evidence type="ECO:0000313" key="5">
    <source>
        <dbReference type="Proteomes" id="UP000184240"/>
    </source>
</evidence>
<reference evidence="5" key="1">
    <citation type="submission" date="2016-11" db="EMBL/GenBank/DDBJ databases">
        <authorList>
            <person name="Varghese N."/>
            <person name="Submissions S."/>
        </authorList>
    </citation>
    <scope>NUCLEOTIDE SEQUENCE [LARGE SCALE GENOMIC DNA]</scope>
    <source>
        <strain evidence="5">DSM 19859</strain>
    </source>
</reference>
<dbReference type="EMBL" id="FQXT01000003">
    <property type="protein sequence ID" value="SHI07223.1"/>
    <property type="molecule type" value="Genomic_DNA"/>
</dbReference>
<reference evidence="3 6" key="3">
    <citation type="submission" date="2018-07" db="EMBL/GenBank/DDBJ databases">
        <title>Leeuwenhoekiella genomics.</title>
        <authorList>
            <person name="Tahon G."/>
            <person name="Willems A."/>
        </authorList>
    </citation>
    <scope>NUCLEOTIDE SEQUENCE [LARGE SCALE GENOMIC DNA]</scope>
    <source>
        <strain evidence="3 6">LMG 24856</strain>
    </source>
</reference>
<sequence length="197" mass="22307">MKFTWFYIFIFIIGTTICAQETHVIQWASGSQALQSTLEVEVGDKVKWVFDEPIPQNLLNTSLKASSDFGTRELLGKGSVYEYIFSDKGIYTFQSGINKELKGTIRVTDNASILSQTKDGFKIYPNPVKDRIYFKNPDLSNSVEITFYDVLGKMVKRDAINSGMIQGGMDVSRLKRGVYLVQIDNGERSFTQKLIKD</sequence>
<dbReference type="OrthoDB" id="849076at2"/>
<dbReference type="AlphaFoldDB" id="A0A1M5Y6V5"/>
<keyword evidence="6" id="KW-1185">Reference proteome</keyword>
<proteinExistence type="predicted"/>
<dbReference type="InterPro" id="IPR008972">
    <property type="entry name" value="Cupredoxin"/>
</dbReference>
<dbReference type="NCBIfam" id="TIGR04183">
    <property type="entry name" value="Por_Secre_tail"/>
    <property type="match status" value="1"/>
</dbReference>
<dbReference type="SUPFAM" id="SSF49503">
    <property type="entry name" value="Cupredoxins"/>
    <property type="match status" value="1"/>
</dbReference>
<protein>
    <submittedName>
        <fullName evidence="4">Por secretion system C-terminal sorting domain-containing protein</fullName>
    </submittedName>
    <submittedName>
        <fullName evidence="3">Secreted protein (Por secretion system target)</fullName>
    </submittedName>
</protein>
<evidence type="ECO:0000256" key="1">
    <source>
        <dbReference type="ARBA" id="ARBA00022729"/>
    </source>
</evidence>
<dbReference type="Proteomes" id="UP000290037">
    <property type="component" value="Unassembled WGS sequence"/>
</dbReference>
<dbReference type="RefSeq" id="WP_072982579.1">
    <property type="nucleotide sequence ID" value="NZ_CP084318.1"/>
</dbReference>
<evidence type="ECO:0000313" key="3">
    <source>
        <dbReference type="EMBL" id="RXG30489.1"/>
    </source>
</evidence>
<dbReference type="STRING" id="573501.SAMN04487999_1945"/>
<feature type="domain" description="Secretion system C-terminal sorting" evidence="2">
    <location>
        <begin position="123"/>
        <end position="195"/>
    </location>
</feature>
<dbReference type="Pfam" id="PF18962">
    <property type="entry name" value="Por_Secre_tail"/>
    <property type="match status" value="1"/>
</dbReference>
<name>A0A1M5Y6V5_9FLAO</name>
<dbReference type="InterPro" id="IPR026444">
    <property type="entry name" value="Secre_tail"/>
</dbReference>
<organism evidence="4 5">
    <name type="scientific">Leeuwenhoekiella palythoae</name>
    <dbReference type="NCBI Taxonomy" id="573501"/>
    <lineage>
        <taxon>Bacteria</taxon>
        <taxon>Pseudomonadati</taxon>
        <taxon>Bacteroidota</taxon>
        <taxon>Flavobacteriia</taxon>
        <taxon>Flavobacteriales</taxon>
        <taxon>Flavobacteriaceae</taxon>
        <taxon>Leeuwenhoekiella</taxon>
    </lineage>
</organism>